<reference evidence="1 2" key="2">
    <citation type="journal article" date="2009" name="PLoS ONE">
        <title>An integrated genetic and cytogenetic map of the cucumber genome.</title>
        <authorList>
            <person name="Ren Y."/>
            <person name="Zhang Z."/>
            <person name="Liu J."/>
            <person name="Staub J.E."/>
            <person name="Han Y."/>
            <person name="Cheng Z."/>
            <person name="Li X."/>
            <person name="Lu J."/>
            <person name="Miao H."/>
            <person name="Kang H."/>
            <person name="Xie B."/>
            <person name="Gu X."/>
            <person name="Wang X."/>
            <person name="Du Y."/>
            <person name="Jin W."/>
            <person name="Huang S."/>
        </authorList>
    </citation>
    <scope>NUCLEOTIDE SEQUENCE [LARGE SCALE GENOMIC DNA]</scope>
    <source>
        <strain evidence="2">cv. 9930</strain>
    </source>
</reference>
<reference evidence="1 2" key="4">
    <citation type="journal article" date="2011" name="BMC Genomics">
        <title>RNA-Seq improves annotation of protein-coding genes in the cucumber genome.</title>
        <authorList>
            <person name="Li Z."/>
            <person name="Zhang Z."/>
            <person name="Yan P."/>
            <person name="Huang S."/>
            <person name="Fei Z."/>
            <person name="Lin K."/>
        </authorList>
    </citation>
    <scope>NUCLEOTIDE SEQUENCE [LARGE SCALE GENOMIC DNA]</scope>
    <source>
        <strain evidence="2">cv. 9930</strain>
    </source>
</reference>
<sequence>MGFKLTSLVVRRACMAYGVGACDFNSVECGDDVDLELIRAKRCQPKQMSNEMKPIRLLSRSAVIVLRRYAWCCKIEEIIIHENDVAPSPSVTVL</sequence>
<reference evidence="1 2" key="3">
    <citation type="journal article" date="2010" name="BMC Genomics">
        <title>Transcriptome sequencing and comparative analysis of cucumber flowers with different sex types.</title>
        <authorList>
            <person name="Guo S."/>
            <person name="Zheng Y."/>
            <person name="Joung J.G."/>
            <person name="Liu S."/>
            <person name="Zhang Z."/>
            <person name="Crasta O.R."/>
            <person name="Sobral B.W."/>
            <person name="Xu Y."/>
            <person name="Huang S."/>
            <person name="Fei Z."/>
        </authorList>
    </citation>
    <scope>NUCLEOTIDE SEQUENCE [LARGE SCALE GENOMIC DNA]</scope>
    <source>
        <strain evidence="2">cv. 9930</strain>
    </source>
</reference>
<dbReference type="Proteomes" id="UP000029981">
    <property type="component" value="Chromosome 6"/>
</dbReference>
<protein>
    <submittedName>
        <fullName evidence="1">Uncharacterized protein</fullName>
    </submittedName>
</protein>
<name>A0A0A0KKF0_CUCSA</name>
<dbReference type="EMBL" id="CM002927">
    <property type="protein sequence ID" value="KGN48241.1"/>
    <property type="molecule type" value="Genomic_DNA"/>
</dbReference>
<evidence type="ECO:0000313" key="2">
    <source>
        <dbReference type="Proteomes" id="UP000029981"/>
    </source>
</evidence>
<gene>
    <name evidence="1" type="ORF">Csa_6G450950</name>
</gene>
<keyword evidence="2" id="KW-1185">Reference proteome</keyword>
<evidence type="ECO:0000313" key="1">
    <source>
        <dbReference type="EMBL" id="KGN48241.1"/>
    </source>
</evidence>
<organism evidence="1 2">
    <name type="scientific">Cucumis sativus</name>
    <name type="common">Cucumber</name>
    <dbReference type="NCBI Taxonomy" id="3659"/>
    <lineage>
        <taxon>Eukaryota</taxon>
        <taxon>Viridiplantae</taxon>
        <taxon>Streptophyta</taxon>
        <taxon>Embryophyta</taxon>
        <taxon>Tracheophyta</taxon>
        <taxon>Spermatophyta</taxon>
        <taxon>Magnoliopsida</taxon>
        <taxon>eudicotyledons</taxon>
        <taxon>Gunneridae</taxon>
        <taxon>Pentapetalae</taxon>
        <taxon>rosids</taxon>
        <taxon>fabids</taxon>
        <taxon>Cucurbitales</taxon>
        <taxon>Cucurbitaceae</taxon>
        <taxon>Benincaseae</taxon>
        <taxon>Cucumis</taxon>
    </lineage>
</organism>
<accession>A0A0A0KKF0</accession>
<dbReference type="Gramene" id="KGN48241">
    <property type="protein sequence ID" value="KGN48241"/>
    <property type="gene ID" value="Csa_6G450950"/>
</dbReference>
<dbReference type="AlphaFoldDB" id="A0A0A0KKF0"/>
<proteinExistence type="predicted"/>
<reference evidence="1 2" key="1">
    <citation type="journal article" date="2009" name="Nat. Genet.">
        <title>The genome of the cucumber, Cucumis sativus L.</title>
        <authorList>
            <person name="Huang S."/>
            <person name="Li R."/>
            <person name="Zhang Z."/>
            <person name="Li L."/>
            <person name="Gu X."/>
            <person name="Fan W."/>
            <person name="Lucas W.J."/>
            <person name="Wang X."/>
            <person name="Xie B."/>
            <person name="Ni P."/>
            <person name="Ren Y."/>
            <person name="Zhu H."/>
            <person name="Li J."/>
            <person name="Lin K."/>
            <person name="Jin W."/>
            <person name="Fei Z."/>
            <person name="Li G."/>
            <person name="Staub J."/>
            <person name="Kilian A."/>
            <person name="van der Vossen E.A."/>
            <person name="Wu Y."/>
            <person name="Guo J."/>
            <person name="He J."/>
            <person name="Jia Z."/>
            <person name="Ren Y."/>
            <person name="Tian G."/>
            <person name="Lu Y."/>
            <person name="Ruan J."/>
            <person name="Qian W."/>
            <person name="Wang M."/>
            <person name="Huang Q."/>
            <person name="Li B."/>
            <person name="Xuan Z."/>
            <person name="Cao J."/>
            <person name="Asan"/>
            <person name="Wu Z."/>
            <person name="Zhang J."/>
            <person name="Cai Q."/>
            <person name="Bai Y."/>
            <person name="Zhao B."/>
            <person name="Han Y."/>
            <person name="Li Y."/>
            <person name="Li X."/>
            <person name="Wang S."/>
            <person name="Shi Q."/>
            <person name="Liu S."/>
            <person name="Cho W.K."/>
            <person name="Kim J.Y."/>
            <person name="Xu Y."/>
            <person name="Heller-Uszynska K."/>
            <person name="Miao H."/>
            <person name="Cheng Z."/>
            <person name="Zhang S."/>
            <person name="Wu J."/>
            <person name="Yang Y."/>
            <person name="Kang H."/>
            <person name="Li M."/>
            <person name="Liang H."/>
            <person name="Ren X."/>
            <person name="Shi Z."/>
            <person name="Wen M."/>
            <person name="Jian M."/>
            <person name="Yang H."/>
            <person name="Zhang G."/>
            <person name="Yang Z."/>
            <person name="Chen R."/>
            <person name="Liu S."/>
            <person name="Li J."/>
            <person name="Ma L."/>
            <person name="Liu H."/>
            <person name="Zhou Y."/>
            <person name="Zhao J."/>
            <person name="Fang X."/>
            <person name="Li G."/>
            <person name="Fang L."/>
            <person name="Li Y."/>
            <person name="Liu D."/>
            <person name="Zheng H."/>
            <person name="Zhang Y."/>
            <person name="Qin N."/>
            <person name="Li Z."/>
            <person name="Yang G."/>
            <person name="Yang S."/>
            <person name="Bolund L."/>
            <person name="Kristiansen K."/>
            <person name="Zheng H."/>
            <person name="Li S."/>
            <person name="Zhang X."/>
            <person name="Yang H."/>
            <person name="Wang J."/>
            <person name="Sun R."/>
            <person name="Zhang B."/>
            <person name="Jiang S."/>
            <person name="Wang J."/>
            <person name="Du Y."/>
            <person name="Li S."/>
        </authorList>
    </citation>
    <scope>NUCLEOTIDE SEQUENCE [LARGE SCALE GENOMIC DNA]</scope>
    <source>
        <strain evidence="2">cv. 9930</strain>
    </source>
</reference>